<dbReference type="GO" id="GO:0046872">
    <property type="term" value="F:metal ion binding"/>
    <property type="evidence" value="ECO:0007669"/>
    <property type="project" value="UniProtKB-KW"/>
</dbReference>
<proteinExistence type="predicted"/>
<evidence type="ECO:0000256" key="2">
    <source>
        <dbReference type="ARBA" id="ARBA00022723"/>
    </source>
</evidence>
<evidence type="ECO:0000256" key="5">
    <source>
        <dbReference type="ARBA" id="ARBA00022842"/>
    </source>
</evidence>
<accession>A0A5C6GIX8</accession>
<keyword evidence="3" id="KW-0547">Nucleotide-binding</keyword>
<gene>
    <name evidence="7" type="ORF">ED733_005061</name>
</gene>
<evidence type="ECO:0000256" key="4">
    <source>
        <dbReference type="ARBA" id="ARBA00022840"/>
    </source>
</evidence>
<dbReference type="SUPFAM" id="SSF52440">
    <property type="entry name" value="PreATP-grasp domain"/>
    <property type="match status" value="1"/>
</dbReference>
<organism evidence="7 8">
    <name type="scientific">Metarhizium rileyi (strain RCEF 4871)</name>
    <name type="common">Nomuraea rileyi</name>
    <dbReference type="NCBI Taxonomy" id="1649241"/>
    <lineage>
        <taxon>Eukaryota</taxon>
        <taxon>Fungi</taxon>
        <taxon>Dikarya</taxon>
        <taxon>Ascomycota</taxon>
        <taxon>Pezizomycotina</taxon>
        <taxon>Sordariomycetes</taxon>
        <taxon>Hypocreomycetidae</taxon>
        <taxon>Hypocreales</taxon>
        <taxon>Clavicipitaceae</taxon>
        <taxon>Metarhizium</taxon>
    </lineage>
</organism>
<reference evidence="8" key="1">
    <citation type="submission" date="2018-12" db="EMBL/GenBank/DDBJ databases">
        <title>The complete genome of Metarhizium rileyi, a key fungal pathogen of Lepidoptera.</title>
        <authorList>
            <person name="Binneck E."/>
            <person name="Lastra C.C.L."/>
            <person name="Sosa-Gomez D.R."/>
        </authorList>
    </citation>
    <scope>NUCLEOTIDE SEQUENCE [LARGE SCALE GENOMIC DNA]</scope>
    <source>
        <strain evidence="8">Cep018-CH2</strain>
    </source>
</reference>
<dbReference type="Gene3D" id="3.30.1490.330">
    <property type="match status" value="1"/>
</dbReference>
<dbReference type="GO" id="GO:0016874">
    <property type="term" value="F:ligase activity"/>
    <property type="evidence" value="ECO:0007669"/>
    <property type="project" value="UniProtKB-KW"/>
</dbReference>
<dbReference type="SUPFAM" id="SSF56059">
    <property type="entry name" value="Glutathione synthetase ATP-binding domain-like"/>
    <property type="match status" value="1"/>
</dbReference>
<protein>
    <recommendedName>
        <fullName evidence="6">Glutathionylspermidine synthase pre-ATP-grasp-like domain-containing protein</fullName>
    </recommendedName>
</protein>
<dbReference type="InterPro" id="IPR005494">
    <property type="entry name" value="GSPS_pre-ATP-grasp-like_dom"/>
</dbReference>
<dbReference type="EMBL" id="SBHS01000005">
    <property type="protein sequence ID" value="TWU76261.1"/>
    <property type="molecule type" value="Genomic_DNA"/>
</dbReference>
<dbReference type="AlphaFoldDB" id="A0A5C6GIX8"/>
<dbReference type="Pfam" id="PF03738">
    <property type="entry name" value="GSP_synth"/>
    <property type="match status" value="1"/>
</dbReference>
<evidence type="ECO:0000256" key="1">
    <source>
        <dbReference type="ARBA" id="ARBA00022598"/>
    </source>
</evidence>
<keyword evidence="2" id="KW-0479">Metal-binding</keyword>
<dbReference type="GO" id="GO:0005524">
    <property type="term" value="F:ATP binding"/>
    <property type="evidence" value="ECO:0007669"/>
    <property type="project" value="UniProtKB-KW"/>
</dbReference>
<name>A0A5C6GIX8_METRR</name>
<evidence type="ECO:0000256" key="3">
    <source>
        <dbReference type="ARBA" id="ARBA00022741"/>
    </source>
</evidence>
<dbReference type="Proteomes" id="UP000317257">
    <property type="component" value="Unassembled WGS sequence"/>
</dbReference>
<dbReference type="InterPro" id="IPR016185">
    <property type="entry name" value="PreATP-grasp_dom_sf"/>
</dbReference>
<sequence length="488" mass="55773">MRRVEIDPRPNMRRLLGSQGLVFSSEPGKEPYWPDDRYYSFTSKEIELMKTAGKEVYEMCCEAAEYLVDHPDILVQKMAIPSFALDHIKESWKRGHDWGSIYGRFDFSFGGLDHPDPRLRTPKFYEFNADTPTSLVEGACIQELWLRQTGHGQSQFNTLTEDLIEAWKRQMPLIDKKLNMKDRKAKVYFASCRQEKTGEDAMTTALLNDTCQQAGWPTQSVFMDQIHFDQDRGLCDHNGEHIDVLFKLYPYEHVAEDADAEKCFKDMGKVGGTIWIEPPYKMLWSNKALFAILWDLFKDDPRSKWLLPTYIESEKPDTLTAYARKPIFSREGHSTTLYKDESVIADLPSKWFGKEGYVVQELSMPAQFRDGRENIRYPVLGLWFVNGCPSGLGVREDASPITSTACVYVPHSISDGPMTYDREPVPTLDEIEASMNLANYLNVSDGLSLDDYVSANMNDGPCINVTVVRGDVGQENVEDIYKKSILCE</sequence>
<comment type="caution">
    <text evidence="7">The sequence shown here is derived from an EMBL/GenBank/DDBJ whole genome shotgun (WGS) entry which is preliminary data.</text>
</comment>
<keyword evidence="1" id="KW-0436">Ligase</keyword>
<keyword evidence="5" id="KW-0460">Magnesium</keyword>
<evidence type="ECO:0000313" key="7">
    <source>
        <dbReference type="EMBL" id="TWU76261.1"/>
    </source>
</evidence>
<feature type="domain" description="Glutathionylspermidine synthase pre-ATP-grasp-like" evidence="6">
    <location>
        <begin position="14"/>
        <end position="413"/>
    </location>
</feature>
<evidence type="ECO:0000259" key="6">
    <source>
        <dbReference type="Pfam" id="PF03738"/>
    </source>
</evidence>
<evidence type="ECO:0000313" key="8">
    <source>
        <dbReference type="Proteomes" id="UP000317257"/>
    </source>
</evidence>
<keyword evidence="4" id="KW-0067">ATP-binding</keyword>